<protein>
    <submittedName>
        <fullName evidence="1">DUF4279 domain-containing protein</fullName>
    </submittedName>
</protein>
<dbReference type="Proteomes" id="UP001167796">
    <property type="component" value="Unassembled WGS sequence"/>
</dbReference>
<evidence type="ECO:0000313" key="2">
    <source>
        <dbReference type="Proteomes" id="UP001167796"/>
    </source>
</evidence>
<name>A0ABT9A749_9BACT</name>
<gene>
    <name evidence="1" type="ORF">Q5H92_04815</name>
</gene>
<comment type="caution">
    <text evidence="1">The sequence shown here is derived from an EMBL/GenBank/DDBJ whole genome shotgun (WGS) entry which is preliminary data.</text>
</comment>
<dbReference type="EMBL" id="JAUQSX010000002">
    <property type="protein sequence ID" value="MDO7845668.1"/>
    <property type="molecule type" value="Genomic_DNA"/>
</dbReference>
<keyword evidence="2" id="KW-1185">Reference proteome</keyword>
<dbReference type="Pfam" id="PF14106">
    <property type="entry name" value="DUF4279"/>
    <property type="match status" value="1"/>
</dbReference>
<reference evidence="1" key="1">
    <citation type="submission" date="2023-07" db="EMBL/GenBank/DDBJ databases">
        <authorList>
            <person name="Kim M.K."/>
        </authorList>
    </citation>
    <scope>NUCLEOTIDE SEQUENCE</scope>
    <source>
        <strain evidence="1">M29</strain>
    </source>
</reference>
<proteinExistence type="predicted"/>
<organism evidence="1 2">
    <name type="scientific">Hymenobacter mellowenesis</name>
    <dbReference type="NCBI Taxonomy" id="3063995"/>
    <lineage>
        <taxon>Bacteria</taxon>
        <taxon>Pseudomonadati</taxon>
        <taxon>Bacteroidota</taxon>
        <taxon>Cytophagia</taxon>
        <taxon>Cytophagales</taxon>
        <taxon>Hymenobacteraceae</taxon>
        <taxon>Hymenobacter</taxon>
    </lineage>
</organism>
<accession>A0ABT9A749</accession>
<dbReference type="InterPro" id="IPR025459">
    <property type="entry name" value="DUF4279"/>
</dbReference>
<evidence type="ECO:0000313" key="1">
    <source>
        <dbReference type="EMBL" id="MDO7845668.1"/>
    </source>
</evidence>
<sequence>MDNKRLTAAATQEIEQPTFGVVSQFLEIHEIAYQDGKPVVAGITTDEVESQAVVYFTVKGEAFYFAVQLTTEPRVQVVWADTAAFARVSFEAYSETHSLPQLLGFTRLFPTETDETPEGISFLTFEPNPEPGTPEGKIKKLLTLLEQDATGVKKLAENANGAIRAYVVFHNGNTMLGGIVLGKSEIQRLATLNLEINFDLYAAGNKFT</sequence>
<dbReference type="RefSeq" id="WP_305010359.1">
    <property type="nucleotide sequence ID" value="NZ_JAUQSX010000002.1"/>
</dbReference>